<gene>
    <name evidence="2" type="ORF">J2I48_25445</name>
</gene>
<evidence type="ECO:0000313" key="3">
    <source>
        <dbReference type="Proteomes" id="UP000664795"/>
    </source>
</evidence>
<feature type="binding site" evidence="1">
    <location>
        <position position="47"/>
    </location>
    <ligand>
        <name>Mg(2+)</name>
        <dbReference type="ChEBI" id="CHEBI:18420"/>
        <label>1</label>
    </ligand>
</feature>
<evidence type="ECO:0000256" key="1">
    <source>
        <dbReference type="PIRSR" id="PIRSR605502-1"/>
    </source>
</evidence>
<accession>A0A939GBV6</accession>
<dbReference type="GO" id="GO:0046872">
    <property type="term" value="F:metal ion binding"/>
    <property type="evidence" value="ECO:0007669"/>
    <property type="project" value="UniProtKB-KW"/>
</dbReference>
<dbReference type="AlphaFoldDB" id="A0A939GBV6"/>
<dbReference type="InterPro" id="IPR005502">
    <property type="entry name" value="Ribosyl_crysJ1"/>
</dbReference>
<keyword evidence="3" id="KW-1185">Reference proteome</keyword>
<organism evidence="2 3">
    <name type="scientific">Fibrella aquatilis</name>
    <dbReference type="NCBI Taxonomy" id="2817059"/>
    <lineage>
        <taxon>Bacteria</taxon>
        <taxon>Pseudomonadati</taxon>
        <taxon>Bacteroidota</taxon>
        <taxon>Cytophagia</taxon>
        <taxon>Cytophagales</taxon>
        <taxon>Spirosomataceae</taxon>
        <taxon>Fibrella</taxon>
    </lineage>
</organism>
<protein>
    <submittedName>
        <fullName evidence="2">ADP-ribosylglycohydrolase family protein</fullName>
    </submittedName>
</protein>
<comment type="cofactor">
    <cofactor evidence="1">
        <name>Mg(2+)</name>
        <dbReference type="ChEBI" id="CHEBI:18420"/>
    </cofactor>
    <text evidence="1">Binds 2 magnesium ions per subunit.</text>
</comment>
<proteinExistence type="predicted"/>
<dbReference type="Gene3D" id="1.10.4080.10">
    <property type="entry name" value="ADP-ribosylation/Crystallin J1"/>
    <property type="match status" value="1"/>
</dbReference>
<evidence type="ECO:0000313" key="2">
    <source>
        <dbReference type="EMBL" id="MBO0934379.1"/>
    </source>
</evidence>
<dbReference type="EMBL" id="JAFMYU010000030">
    <property type="protein sequence ID" value="MBO0934379.1"/>
    <property type="molecule type" value="Genomic_DNA"/>
</dbReference>
<feature type="binding site" evidence="1">
    <location>
        <position position="48"/>
    </location>
    <ligand>
        <name>Mg(2+)</name>
        <dbReference type="ChEBI" id="CHEBI:18420"/>
        <label>1</label>
    </ligand>
</feature>
<dbReference type="SUPFAM" id="SSF101478">
    <property type="entry name" value="ADP-ribosylglycohydrolase"/>
    <property type="match status" value="1"/>
</dbReference>
<dbReference type="InterPro" id="IPR036705">
    <property type="entry name" value="Ribosyl_crysJ1_sf"/>
</dbReference>
<comment type="caution">
    <text evidence="2">The sequence shown here is derived from an EMBL/GenBank/DDBJ whole genome shotgun (WGS) entry which is preliminary data.</text>
</comment>
<dbReference type="Pfam" id="PF03747">
    <property type="entry name" value="ADP_ribosyl_GH"/>
    <property type="match status" value="1"/>
</dbReference>
<keyword evidence="1" id="KW-0479">Metal-binding</keyword>
<name>A0A939GBV6_9BACT</name>
<feature type="binding site" evidence="1">
    <location>
        <position position="46"/>
    </location>
    <ligand>
        <name>Mg(2+)</name>
        <dbReference type="ChEBI" id="CHEBI:18420"/>
        <label>1</label>
    </ligand>
</feature>
<sequence length="79" mass="8692">MLLQSAMGDAYGAGFEFAPRSLINAKNDLTAYHPHLLYPEICGRYTDDTQMALALAELIISGVEWSPLVVANKFVSVFK</sequence>
<keyword evidence="1" id="KW-0460">Magnesium</keyword>
<reference evidence="2 3" key="1">
    <citation type="submission" date="2021-03" db="EMBL/GenBank/DDBJ databases">
        <title>Fibrella sp. HMF5036 genome sequencing and assembly.</title>
        <authorList>
            <person name="Kang H."/>
            <person name="Kim H."/>
            <person name="Bae S."/>
            <person name="Joh K."/>
        </authorList>
    </citation>
    <scope>NUCLEOTIDE SEQUENCE [LARGE SCALE GENOMIC DNA]</scope>
    <source>
        <strain evidence="2 3">HMF5036</strain>
    </source>
</reference>
<dbReference type="Proteomes" id="UP000664795">
    <property type="component" value="Unassembled WGS sequence"/>
</dbReference>